<sequence length="144" mass="15436">MSIVSQDITVMAGVLGAAEQVDATSWFWNIRDAATGRVLALTVSIDVDLGGGQRGTLVSAQTQQGYLELHGVHAYLCIEPDEVMFIARRDEGFSSLVVGKSCTCSLFANIRASLVRSDLTELDPSVLMAAMQLSLAESLLETLQ</sequence>
<protein>
    <submittedName>
        <fullName evidence="1">Uncharacterized protein</fullName>
    </submittedName>
</protein>
<dbReference type="Proteomes" id="UP000184233">
    <property type="component" value="Unassembled WGS sequence"/>
</dbReference>
<comment type="caution">
    <text evidence="1">The sequence shown here is derived from an EMBL/GenBank/DDBJ whole genome shotgun (WGS) entry which is preliminary data.</text>
</comment>
<reference evidence="1 2" key="1">
    <citation type="submission" date="2016-09" db="EMBL/GenBank/DDBJ databases">
        <title>Genome-resolved meta-omics ties microbial dynamics to process performance in biotechnology for thiocyanate degradation.</title>
        <authorList>
            <person name="Kantor R.S."/>
            <person name="Huddy R.J."/>
            <person name="Iyer R."/>
            <person name="Thomas B.C."/>
            <person name="Brown C.T."/>
            <person name="Anantharaman K."/>
            <person name="Tringe S."/>
            <person name="Hettich R.L."/>
            <person name="Harrison S.T."/>
            <person name="Banfield J.F."/>
        </authorList>
    </citation>
    <scope>NUCLEOTIDE SEQUENCE [LARGE SCALE GENOMIC DNA]</scope>
    <source>
        <strain evidence="1">59-99</strain>
    </source>
</reference>
<proteinExistence type="predicted"/>
<dbReference type="AlphaFoldDB" id="A0A1M3L6I3"/>
<dbReference type="EMBL" id="MKVH01000002">
    <property type="protein sequence ID" value="OJX61182.1"/>
    <property type="molecule type" value="Genomic_DNA"/>
</dbReference>
<organism evidence="1 2">
    <name type="scientific">Candidatus Kapaibacterium thiocyanatum</name>
    <dbReference type="NCBI Taxonomy" id="1895771"/>
    <lineage>
        <taxon>Bacteria</taxon>
        <taxon>Pseudomonadati</taxon>
        <taxon>Candidatus Kapaibacteriota</taxon>
        <taxon>Candidatus Kapaibacteriia</taxon>
        <taxon>Candidatus Kapaibacteriales</taxon>
        <taxon>Candidatus Kapaibacteriaceae</taxon>
        <taxon>Candidatus Kapaibacterium</taxon>
    </lineage>
</organism>
<evidence type="ECO:0000313" key="1">
    <source>
        <dbReference type="EMBL" id="OJX61182.1"/>
    </source>
</evidence>
<dbReference type="STRING" id="1895771.BGO89_00920"/>
<name>A0A1M3L6I3_9BACT</name>
<evidence type="ECO:0000313" key="2">
    <source>
        <dbReference type="Proteomes" id="UP000184233"/>
    </source>
</evidence>
<gene>
    <name evidence="1" type="ORF">BGO89_00920</name>
</gene>
<accession>A0A1M3L6I3</accession>